<accession>A0A819BDW6</accession>
<name>A0A819BDW6_9BILA</name>
<dbReference type="GO" id="GO:0000981">
    <property type="term" value="F:DNA-binding transcription factor activity, RNA polymerase II-specific"/>
    <property type="evidence" value="ECO:0007669"/>
    <property type="project" value="InterPro"/>
</dbReference>
<dbReference type="SMART" id="SM00389">
    <property type="entry name" value="HOX"/>
    <property type="match status" value="1"/>
</dbReference>
<feature type="compositionally biased region" description="Acidic residues" evidence="7">
    <location>
        <begin position="26"/>
        <end position="40"/>
    </location>
</feature>
<evidence type="ECO:0000256" key="3">
    <source>
        <dbReference type="ARBA" id="ARBA00023155"/>
    </source>
</evidence>
<dbReference type="AlphaFoldDB" id="A0A819BDW6"/>
<evidence type="ECO:0000313" key="9">
    <source>
        <dbReference type="EMBL" id="CAF3795062.1"/>
    </source>
</evidence>
<dbReference type="PANTHER" id="PTHR24340:SF109">
    <property type="entry name" value="BARH LIKE HOMEOBOX 1"/>
    <property type="match status" value="1"/>
</dbReference>
<dbReference type="InterPro" id="IPR017970">
    <property type="entry name" value="Homeobox_CS"/>
</dbReference>
<feature type="compositionally biased region" description="Acidic residues" evidence="7">
    <location>
        <begin position="69"/>
        <end position="78"/>
    </location>
</feature>
<sequence length="267" mass="30253">MVMPMNNNTNCSNEINDRKRKQSITSEDDNREEDDSIEEDTSNKKFRSEEDDSIEEDTSNKKFRSYNNNEEEDDDDNDESKQSQIVDVLGDDRTGEESSSNDDSNSVGNTSDGDLCASSSCLAAINLRKNKKQRKPRTAFTDAQLNALEKSFERQKYLSVQERLELANRLHLSDTQVKTWYQNRRTKWKRQACLGLELFAGATLQRWIQRQPHLLAAAAAAYRSPGDMNSAMGPFGSALLSEAKALVTNPPNTHLYPPPSLTLHRQE</sequence>
<reference evidence="9" key="1">
    <citation type="submission" date="2021-02" db="EMBL/GenBank/DDBJ databases">
        <authorList>
            <person name="Nowell W R."/>
        </authorList>
    </citation>
    <scope>NUCLEOTIDE SEQUENCE</scope>
</reference>
<dbReference type="GO" id="GO:0005634">
    <property type="term" value="C:nucleus"/>
    <property type="evidence" value="ECO:0007669"/>
    <property type="project" value="UniProtKB-SubCell"/>
</dbReference>
<dbReference type="Pfam" id="PF00046">
    <property type="entry name" value="Homeodomain"/>
    <property type="match status" value="1"/>
</dbReference>
<dbReference type="InterPro" id="IPR009057">
    <property type="entry name" value="Homeodomain-like_sf"/>
</dbReference>
<evidence type="ECO:0000313" key="10">
    <source>
        <dbReference type="Proteomes" id="UP000663881"/>
    </source>
</evidence>
<dbReference type="PROSITE" id="PS00027">
    <property type="entry name" value="HOMEOBOX_1"/>
    <property type="match status" value="1"/>
</dbReference>
<keyword evidence="3 5" id="KW-0371">Homeobox</keyword>
<proteinExistence type="predicted"/>
<dbReference type="GO" id="GO:0000978">
    <property type="term" value="F:RNA polymerase II cis-regulatory region sequence-specific DNA binding"/>
    <property type="evidence" value="ECO:0007669"/>
    <property type="project" value="TreeGrafter"/>
</dbReference>
<feature type="compositionally biased region" description="Polar residues" evidence="7">
    <location>
        <begin position="1"/>
        <end position="14"/>
    </location>
</feature>
<keyword evidence="4 5" id="KW-0539">Nucleus</keyword>
<dbReference type="PANTHER" id="PTHR24340">
    <property type="entry name" value="HOMEOBOX PROTEIN NKX"/>
    <property type="match status" value="1"/>
</dbReference>
<protein>
    <recommendedName>
        <fullName evidence="8">Homeobox domain-containing protein</fullName>
    </recommendedName>
</protein>
<dbReference type="InterPro" id="IPR020479">
    <property type="entry name" value="HD_metazoa"/>
</dbReference>
<dbReference type="InterPro" id="IPR050394">
    <property type="entry name" value="Homeobox_NK-like"/>
</dbReference>
<dbReference type="Proteomes" id="UP000663881">
    <property type="component" value="Unassembled WGS sequence"/>
</dbReference>
<evidence type="ECO:0000256" key="4">
    <source>
        <dbReference type="ARBA" id="ARBA00023242"/>
    </source>
</evidence>
<dbReference type="GO" id="GO:0030154">
    <property type="term" value="P:cell differentiation"/>
    <property type="evidence" value="ECO:0007669"/>
    <property type="project" value="TreeGrafter"/>
</dbReference>
<evidence type="ECO:0000256" key="5">
    <source>
        <dbReference type="PROSITE-ProRule" id="PRU00108"/>
    </source>
</evidence>
<dbReference type="InterPro" id="IPR001356">
    <property type="entry name" value="HD"/>
</dbReference>
<keyword evidence="2 5" id="KW-0238">DNA-binding</keyword>
<feature type="compositionally biased region" description="Low complexity" evidence="7">
    <location>
        <begin position="97"/>
        <end position="112"/>
    </location>
</feature>
<dbReference type="PROSITE" id="PS50071">
    <property type="entry name" value="HOMEOBOX_2"/>
    <property type="match status" value="1"/>
</dbReference>
<comment type="caution">
    <text evidence="9">The sequence shown here is derived from an EMBL/GenBank/DDBJ whole genome shotgun (WGS) entry which is preliminary data.</text>
</comment>
<evidence type="ECO:0000256" key="1">
    <source>
        <dbReference type="ARBA" id="ARBA00004123"/>
    </source>
</evidence>
<dbReference type="Gene3D" id="1.10.10.60">
    <property type="entry name" value="Homeodomain-like"/>
    <property type="match status" value="1"/>
</dbReference>
<dbReference type="EMBL" id="CAJOAY010001112">
    <property type="protein sequence ID" value="CAF3795062.1"/>
    <property type="molecule type" value="Genomic_DNA"/>
</dbReference>
<dbReference type="SUPFAM" id="SSF46689">
    <property type="entry name" value="Homeodomain-like"/>
    <property type="match status" value="1"/>
</dbReference>
<gene>
    <name evidence="9" type="ORF">OKA104_LOCUS18142</name>
</gene>
<organism evidence="9 10">
    <name type="scientific">Adineta steineri</name>
    <dbReference type="NCBI Taxonomy" id="433720"/>
    <lineage>
        <taxon>Eukaryota</taxon>
        <taxon>Metazoa</taxon>
        <taxon>Spiralia</taxon>
        <taxon>Gnathifera</taxon>
        <taxon>Rotifera</taxon>
        <taxon>Eurotatoria</taxon>
        <taxon>Bdelloidea</taxon>
        <taxon>Adinetida</taxon>
        <taxon>Adinetidae</taxon>
        <taxon>Adineta</taxon>
    </lineage>
</organism>
<evidence type="ECO:0000256" key="7">
    <source>
        <dbReference type="SAM" id="MobiDB-lite"/>
    </source>
</evidence>
<feature type="domain" description="Homeobox" evidence="8">
    <location>
        <begin position="131"/>
        <end position="191"/>
    </location>
</feature>
<evidence type="ECO:0000259" key="8">
    <source>
        <dbReference type="PROSITE" id="PS50071"/>
    </source>
</evidence>
<dbReference type="CDD" id="cd00086">
    <property type="entry name" value="homeodomain"/>
    <property type="match status" value="1"/>
</dbReference>
<feature type="region of interest" description="Disordered" evidence="7">
    <location>
        <begin position="1"/>
        <end position="112"/>
    </location>
</feature>
<feature type="DNA-binding region" description="Homeobox" evidence="5">
    <location>
        <begin position="133"/>
        <end position="192"/>
    </location>
</feature>
<evidence type="ECO:0000256" key="2">
    <source>
        <dbReference type="ARBA" id="ARBA00023125"/>
    </source>
</evidence>
<comment type="subcellular location">
    <subcellularLocation>
        <location evidence="1 5 6">Nucleus</location>
    </subcellularLocation>
</comment>
<evidence type="ECO:0000256" key="6">
    <source>
        <dbReference type="RuleBase" id="RU000682"/>
    </source>
</evidence>
<dbReference type="PRINTS" id="PR00024">
    <property type="entry name" value="HOMEOBOX"/>
</dbReference>